<dbReference type="InterPro" id="IPR006001">
    <property type="entry name" value="Therm_gnt_kin"/>
</dbReference>
<dbReference type="CDD" id="cd02021">
    <property type="entry name" value="GntK"/>
    <property type="match status" value="1"/>
</dbReference>
<dbReference type="GO" id="GO:0046316">
    <property type="term" value="F:gluconokinase activity"/>
    <property type="evidence" value="ECO:0007669"/>
    <property type="project" value="UniProtKB-EC"/>
</dbReference>
<reference evidence="12 13" key="1">
    <citation type="submission" date="2016-09" db="EMBL/GenBank/DDBJ databases">
        <authorList>
            <person name="Capua I."/>
            <person name="De Benedictis P."/>
            <person name="Joannis T."/>
            <person name="Lombin L.H."/>
            <person name="Cattoli G."/>
        </authorList>
    </citation>
    <scope>NUCLEOTIDE SEQUENCE [LARGE SCALE GENOMIC DNA]</scope>
    <source>
        <strain evidence="12 13">GB001</strain>
    </source>
</reference>
<dbReference type="GO" id="GO:0005737">
    <property type="term" value="C:cytoplasm"/>
    <property type="evidence" value="ECO:0007669"/>
    <property type="project" value="TreeGrafter"/>
</dbReference>
<dbReference type="PANTHER" id="PTHR43442">
    <property type="entry name" value="GLUCONOKINASE-RELATED"/>
    <property type="match status" value="1"/>
</dbReference>
<organism evidence="12 13">
    <name type="scientific">Hafnia alvei</name>
    <dbReference type="NCBI Taxonomy" id="569"/>
    <lineage>
        <taxon>Bacteria</taxon>
        <taxon>Pseudomonadati</taxon>
        <taxon>Pseudomonadota</taxon>
        <taxon>Gammaproteobacteria</taxon>
        <taxon>Enterobacterales</taxon>
        <taxon>Hafniaceae</taxon>
        <taxon>Hafnia</taxon>
    </lineage>
</organism>
<name>A0A1C6Z109_HAFAL</name>
<evidence type="ECO:0000313" key="13">
    <source>
        <dbReference type="Proteomes" id="UP000094844"/>
    </source>
</evidence>
<keyword evidence="8" id="KW-0311">Gluconate utilization</keyword>
<keyword evidence="5 10" id="KW-0547">Nucleotide-binding</keyword>
<dbReference type="InterPro" id="IPR059117">
    <property type="entry name" value="APS_kinase_dom"/>
</dbReference>
<dbReference type="InterPro" id="IPR027417">
    <property type="entry name" value="P-loop_NTPase"/>
</dbReference>
<feature type="domain" description="APS kinase" evidence="11">
    <location>
        <begin position="40"/>
        <end position="148"/>
    </location>
</feature>
<proteinExistence type="inferred from homology"/>
<evidence type="ECO:0000256" key="8">
    <source>
        <dbReference type="ARBA" id="ARBA00023064"/>
    </source>
</evidence>
<comment type="pathway">
    <text evidence="1">Carbohydrate acid metabolism.</text>
</comment>
<keyword evidence="6 10" id="KW-0418">Kinase</keyword>
<dbReference type="EC" id="2.7.1.12" evidence="3 10"/>
<evidence type="ECO:0000256" key="2">
    <source>
        <dbReference type="ARBA" id="ARBA00008420"/>
    </source>
</evidence>
<evidence type="ECO:0000256" key="9">
    <source>
        <dbReference type="ARBA" id="ARBA00048090"/>
    </source>
</evidence>
<dbReference type="SUPFAM" id="SSF52540">
    <property type="entry name" value="P-loop containing nucleoside triphosphate hydrolases"/>
    <property type="match status" value="1"/>
</dbReference>
<protein>
    <recommendedName>
        <fullName evidence="3 10">Gluconokinase</fullName>
        <ecNumber evidence="3 10">2.7.1.12</ecNumber>
    </recommendedName>
</protein>
<evidence type="ECO:0000256" key="5">
    <source>
        <dbReference type="ARBA" id="ARBA00022741"/>
    </source>
</evidence>
<keyword evidence="7 10" id="KW-0067">ATP-binding</keyword>
<evidence type="ECO:0000256" key="3">
    <source>
        <dbReference type="ARBA" id="ARBA00012054"/>
    </source>
</evidence>
<dbReference type="NCBIfam" id="TIGR01313">
    <property type="entry name" value="therm_gnt_kin"/>
    <property type="match status" value="1"/>
</dbReference>
<dbReference type="Proteomes" id="UP000094844">
    <property type="component" value="Unassembled WGS sequence"/>
</dbReference>
<sequence length="206" mass="22849">MLPITITGNIDVGLRASVNKTLNVWSQSMKNTQKPHYVYVVMGVSGSGKSAVASAVSQKLSCGFLDGDFLHPRSNINKMSEGHALNDEDRAPWLSALNDAAFAMQRTNDVSIIVCSALKKRYRDRLREGNGNLSFVYMDGDFDLIESRMKARKGHFFKPQMLVSQFEALEVPDSDEQDVCAIDINQPLDAVIADTLKHIQQRSNQG</sequence>
<dbReference type="AlphaFoldDB" id="A0A1C6Z109"/>
<evidence type="ECO:0000256" key="6">
    <source>
        <dbReference type="ARBA" id="ARBA00022777"/>
    </source>
</evidence>
<evidence type="ECO:0000256" key="7">
    <source>
        <dbReference type="ARBA" id="ARBA00022840"/>
    </source>
</evidence>
<dbReference type="NCBIfam" id="NF008583">
    <property type="entry name" value="PRK11545.1"/>
    <property type="match status" value="1"/>
</dbReference>
<dbReference type="EMBL" id="FMIQ01000041">
    <property type="protein sequence ID" value="SCM52705.1"/>
    <property type="molecule type" value="Genomic_DNA"/>
</dbReference>
<comment type="similarity">
    <text evidence="2 10">Belongs to the gluconokinase GntK/GntV family.</text>
</comment>
<dbReference type="FunFam" id="3.40.50.300:FF:000522">
    <property type="entry name" value="Gluconokinase"/>
    <property type="match status" value="1"/>
</dbReference>
<evidence type="ECO:0000256" key="10">
    <source>
        <dbReference type="RuleBase" id="RU363066"/>
    </source>
</evidence>
<comment type="catalytic activity">
    <reaction evidence="9 10">
        <text>D-gluconate + ATP = 6-phospho-D-gluconate + ADP + H(+)</text>
        <dbReference type="Rhea" id="RHEA:19433"/>
        <dbReference type="ChEBI" id="CHEBI:15378"/>
        <dbReference type="ChEBI" id="CHEBI:18391"/>
        <dbReference type="ChEBI" id="CHEBI:30616"/>
        <dbReference type="ChEBI" id="CHEBI:58759"/>
        <dbReference type="ChEBI" id="CHEBI:456216"/>
        <dbReference type="EC" id="2.7.1.12"/>
    </reaction>
</comment>
<dbReference type="PANTHER" id="PTHR43442:SF1">
    <property type="entry name" value="THERMORESISTANT GLUCONOKINASE"/>
    <property type="match status" value="1"/>
</dbReference>
<evidence type="ECO:0000256" key="4">
    <source>
        <dbReference type="ARBA" id="ARBA00022679"/>
    </source>
</evidence>
<evidence type="ECO:0000313" key="12">
    <source>
        <dbReference type="EMBL" id="SCM52705.1"/>
    </source>
</evidence>
<dbReference type="Gene3D" id="3.40.50.300">
    <property type="entry name" value="P-loop containing nucleotide triphosphate hydrolases"/>
    <property type="match status" value="1"/>
</dbReference>
<dbReference type="GO" id="GO:0005524">
    <property type="term" value="F:ATP binding"/>
    <property type="evidence" value="ECO:0007669"/>
    <property type="project" value="UniProtKB-KW"/>
</dbReference>
<evidence type="ECO:0000256" key="1">
    <source>
        <dbReference type="ARBA" id="ARBA00004761"/>
    </source>
</evidence>
<keyword evidence="4 10" id="KW-0808">Transferase</keyword>
<gene>
    <name evidence="12" type="primary">gntK</name>
    <name evidence="12" type="ORF">BN1044_02189</name>
</gene>
<dbReference type="Pfam" id="PF01583">
    <property type="entry name" value="APS_kinase"/>
    <property type="match status" value="1"/>
</dbReference>
<dbReference type="GO" id="GO:0019521">
    <property type="term" value="P:D-gluconate metabolic process"/>
    <property type="evidence" value="ECO:0007669"/>
    <property type="project" value="UniProtKB-KW"/>
</dbReference>
<evidence type="ECO:0000259" key="11">
    <source>
        <dbReference type="Pfam" id="PF01583"/>
    </source>
</evidence>
<accession>A0A1C6Z109</accession>
<dbReference type="STRING" id="569.A6V27_15075"/>